<dbReference type="EMBL" id="PVTE01000011">
    <property type="protein sequence ID" value="PRY37081.1"/>
    <property type="molecule type" value="Genomic_DNA"/>
</dbReference>
<sequence>MSTNDNSERPLRNVPSGLDNDPNADEEIINQQRDKTATDLEPADADPAPIAADNLSDNIAYALDGSGPGPTGAKPQVEEHKPISEGVTGANLEEEEENLAKKIKLKE</sequence>
<evidence type="ECO:0000256" key="1">
    <source>
        <dbReference type="SAM" id="MobiDB-lite"/>
    </source>
</evidence>
<feature type="compositionally biased region" description="Basic and acidic residues" evidence="1">
    <location>
        <begin position="1"/>
        <end position="11"/>
    </location>
</feature>
<evidence type="ECO:0000313" key="2">
    <source>
        <dbReference type="EMBL" id="PRY37081.1"/>
    </source>
</evidence>
<dbReference type="RefSeq" id="WP_106138556.1">
    <property type="nucleotide sequence ID" value="NZ_PVTE01000011.1"/>
</dbReference>
<proteinExistence type="predicted"/>
<protein>
    <submittedName>
        <fullName evidence="2">Uncharacterized protein</fullName>
    </submittedName>
</protein>
<evidence type="ECO:0000313" key="3">
    <source>
        <dbReference type="Proteomes" id="UP000238375"/>
    </source>
</evidence>
<name>A0A2T0SUI8_9BACT</name>
<accession>A0A2T0SUI8</accession>
<dbReference type="AlphaFoldDB" id="A0A2T0SUI8"/>
<feature type="region of interest" description="Disordered" evidence="1">
    <location>
        <begin position="62"/>
        <end position="107"/>
    </location>
</feature>
<gene>
    <name evidence="2" type="ORF">CLV58_111119</name>
</gene>
<feature type="region of interest" description="Disordered" evidence="1">
    <location>
        <begin position="1"/>
        <end position="45"/>
    </location>
</feature>
<comment type="caution">
    <text evidence="2">The sequence shown here is derived from an EMBL/GenBank/DDBJ whole genome shotgun (WGS) entry which is preliminary data.</text>
</comment>
<keyword evidence="3" id="KW-1185">Reference proteome</keyword>
<dbReference type="OrthoDB" id="962816at2"/>
<reference evidence="2 3" key="1">
    <citation type="submission" date="2018-03" db="EMBL/GenBank/DDBJ databases">
        <title>Genomic Encyclopedia of Archaeal and Bacterial Type Strains, Phase II (KMG-II): from individual species to whole genera.</title>
        <authorList>
            <person name="Goeker M."/>
        </authorList>
    </citation>
    <scope>NUCLEOTIDE SEQUENCE [LARGE SCALE GENOMIC DNA]</scope>
    <source>
        <strain evidence="2 3">DSM 28354</strain>
    </source>
</reference>
<dbReference type="Proteomes" id="UP000238375">
    <property type="component" value="Unassembled WGS sequence"/>
</dbReference>
<organism evidence="2 3">
    <name type="scientific">Spirosoma oryzae</name>
    <dbReference type="NCBI Taxonomy" id="1469603"/>
    <lineage>
        <taxon>Bacteria</taxon>
        <taxon>Pseudomonadati</taxon>
        <taxon>Bacteroidota</taxon>
        <taxon>Cytophagia</taxon>
        <taxon>Cytophagales</taxon>
        <taxon>Cytophagaceae</taxon>
        <taxon>Spirosoma</taxon>
    </lineage>
</organism>